<dbReference type="Gene3D" id="3.40.720.10">
    <property type="entry name" value="Alkaline Phosphatase, subunit A"/>
    <property type="match status" value="1"/>
</dbReference>
<dbReference type="WBParaSite" id="NBR_0002047701-mRNA-1">
    <property type="protein sequence ID" value="NBR_0002047701-mRNA-1"/>
    <property type="gene ID" value="NBR_0002047701"/>
</dbReference>
<dbReference type="InterPro" id="IPR017850">
    <property type="entry name" value="Alkaline_phosphatase_core_sf"/>
</dbReference>
<dbReference type="InterPro" id="IPR039524">
    <property type="entry name" value="PIGO/GPI13"/>
</dbReference>
<dbReference type="PANTHER" id="PTHR23071:SF1">
    <property type="entry name" value="GPI ETHANOLAMINE PHOSPHATE TRANSFERASE 3"/>
    <property type="match status" value="1"/>
</dbReference>
<evidence type="ECO:0000313" key="2">
    <source>
        <dbReference type="EMBL" id="VDL84215.1"/>
    </source>
</evidence>
<dbReference type="EMBL" id="UYSL01025178">
    <property type="protein sequence ID" value="VDL84215.1"/>
    <property type="molecule type" value="Genomic_DNA"/>
</dbReference>
<evidence type="ECO:0000313" key="4">
    <source>
        <dbReference type="WBParaSite" id="NBR_0002047701-mRNA-1"/>
    </source>
</evidence>
<accession>A0A0N4YTA5</accession>
<proteinExistence type="predicted"/>
<sequence length="170" mass="19346">MRLLLLSLSFVLSLVIFQSGFLLKRKELYMRSRCSDAKLRNSECWMQRQYKKVVILLVDALRFDFLVPTDANATRSFFRGHMPNVAQLMKDGAQIGVFLADPPTTTLQRIKALTTGTLPTFIDAGDNFAPSPNINEDNLFFQAKSRNVTVAFMGDDTWYVLSNISNYEFS</sequence>
<keyword evidence="3" id="KW-1185">Reference proteome</keyword>
<dbReference type="Proteomes" id="UP000271162">
    <property type="component" value="Unassembled WGS sequence"/>
</dbReference>
<dbReference type="SUPFAM" id="SSF53649">
    <property type="entry name" value="Alkaline phosphatase-like"/>
    <property type="match status" value="1"/>
</dbReference>
<dbReference type="GO" id="GO:0006506">
    <property type="term" value="P:GPI anchor biosynthetic process"/>
    <property type="evidence" value="ECO:0007669"/>
    <property type="project" value="InterPro"/>
</dbReference>
<dbReference type="AlphaFoldDB" id="A0A0N4YTA5"/>
<feature type="chain" id="PRO_5043126026" evidence="1">
    <location>
        <begin position="21"/>
        <end position="170"/>
    </location>
</feature>
<dbReference type="GO" id="GO:0005789">
    <property type="term" value="C:endoplasmic reticulum membrane"/>
    <property type="evidence" value="ECO:0007669"/>
    <property type="project" value="TreeGrafter"/>
</dbReference>
<gene>
    <name evidence="2" type="ORF">NBR_LOCUS20478</name>
</gene>
<evidence type="ECO:0000256" key="1">
    <source>
        <dbReference type="SAM" id="SignalP"/>
    </source>
</evidence>
<organism evidence="4">
    <name type="scientific">Nippostrongylus brasiliensis</name>
    <name type="common">Rat hookworm</name>
    <dbReference type="NCBI Taxonomy" id="27835"/>
    <lineage>
        <taxon>Eukaryota</taxon>
        <taxon>Metazoa</taxon>
        <taxon>Ecdysozoa</taxon>
        <taxon>Nematoda</taxon>
        <taxon>Chromadorea</taxon>
        <taxon>Rhabditida</taxon>
        <taxon>Rhabditina</taxon>
        <taxon>Rhabditomorpha</taxon>
        <taxon>Strongyloidea</taxon>
        <taxon>Heligmosomidae</taxon>
        <taxon>Nippostrongylus</taxon>
    </lineage>
</organism>
<dbReference type="PANTHER" id="PTHR23071">
    <property type="entry name" value="PHOSPHATIDYLINOSITOL GLYCAN"/>
    <property type="match status" value="1"/>
</dbReference>
<reference evidence="2 3" key="2">
    <citation type="submission" date="2018-11" db="EMBL/GenBank/DDBJ databases">
        <authorList>
            <consortium name="Pathogen Informatics"/>
        </authorList>
    </citation>
    <scope>NUCLEOTIDE SEQUENCE [LARGE SCALE GENOMIC DNA]</scope>
</reference>
<dbReference type="STRING" id="27835.A0A0N4YTA5"/>
<name>A0A0N4YTA5_NIPBR</name>
<feature type="signal peptide" evidence="1">
    <location>
        <begin position="1"/>
        <end position="20"/>
    </location>
</feature>
<protein>
    <submittedName>
        <fullName evidence="4">GPI ethanolamine phosphate transferase 3</fullName>
    </submittedName>
</protein>
<dbReference type="OMA" id="HEFAMYG"/>
<dbReference type="GO" id="GO:0051377">
    <property type="term" value="F:mannose-ethanolamine phosphotransferase activity"/>
    <property type="evidence" value="ECO:0007669"/>
    <property type="project" value="TreeGrafter"/>
</dbReference>
<evidence type="ECO:0000313" key="3">
    <source>
        <dbReference type="Proteomes" id="UP000271162"/>
    </source>
</evidence>
<keyword evidence="1" id="KW-0732">Signal</keyword>
<reference evidence="4" key="1">
    <citation type="submission" date="2017-02" db="UniProtKB">
        <authorList>
            <consortium name="WormBaseParasite"/>
        </authorList>
    </citation>
    <scope>IDENTIFICATION</scope>
</reference>